<dbReference type="RefSeq" id="WP_012953548.1">
    <property type="nucleotide sequence ID" value="NC_013771.1"/>
</dbReference>
<dbReference type="Pfam" id="PF02775">
    <property type="entry name" value="TPP_enzyme_C"/>
    <property type="match status" value="1"/>
</dbReference>
<organism evidence="11">
    <name type="scientific">Atelocyanobacterium thalassa (isolate ALOHA)</name>
    <dbReference type="NCBI Taxonomy" id="1453429"/>
    <lineage>
        <taxon>Bacteria</taxon>
        <taxon>Bacillati</taxon>
        <taxon>Cyanobacteriota</taxon>
        <taxon>Cyanophyceae</taxon>
        <taxon>Oscillatoriophycideae</taxon>
        <taxon>Chroococcales</taxon>
        <taxon>Aphanothecaceae</taxon>
        <taxon>Candidatus Atelocyanobacterium</taxon>
        <taxon>Candidatus Atelocyanobacterium thalassae</taxon>
    </lineage>
</organism>
<keyword evidence="5 6" id="KW-0464">Manganese</keyword>
<dbReference type="Proteomes" id="UP000001405">
    <property type="component" value="Chromosome"/>
</dbReference>
<dbReference type="InterPro" id="IPR032264">
    <property type="entry name" value="MenD_middle"/>
</dbReference>
<comment type="catalytic activity">
    <reaction evidence="6">
        <text>isochorismate + 2-oxoglutarate + H(+) = 5-enolpyruvoyl-6-hydroxy-2-succinyl-cyclohex-3-ene-1-carboxylate + CO2</text>
        <dbReference type="Rhea" id="RHEA:25593"/>
        <dbReference type="ChEBI" id="CHEBI:15378"/>
        <dbReference type="ChEBI" id="CHEBI:16526"/>
        <dbReference type="ChEBI" id="CHEBI:16810"/>
        <dbReference type="ChEBI" id="CHEBI:29780"/>
        <dbReference type="ChEBI" id="CHEBI:58818"/>
        <dbReference type="EC" id="2.2.1.9"/>
    </reaction>
</comment>
<dbReference type="PANTHER" id="PTHR42916:SF1">
    <property type="entry name" value="PROTEIN PHYLLO, CHLOROPLASTIC"/>
    <property type="match status" value="1"/>
</dbReference>
<comment type="pathway">
    <text evidence="6">Cofactor biosynthesis; phylloquinone biosynthesis.</text>
</comment>
<evidence type="ECO:0000256" key="1">
    <source>
        <dbReference type="ARBA" id="ARBA00022679"/>
    </source>
</evidence>
<dbReference type="GO" id="GO:0070204">
    <property type="term" value="F:2-succinyl-5-enolpyruvyl-6-hydroxy-3-cyclohexene-1-carboxylic-acid synthase activity"/>
    <property type="evidence" value="ECO:0007669"/>
    <property type="project" value="UniProtKB-UniRule"/>
</dbReference>
<comment type="subunit">
    <text evidence="6">Homodimer.</text>
</comment>
<evidence type="ECO:0000256" key="2">
    <source>
        <dbReference type="ARBA" id="ARBA00022723"/>
    </source>
</evidence>
<dbReference type="InterPro" id="IPR012001">
    <property type="entry name" value="Thiamin_PyroP_enz_TPP-bd_dom"/>
</dbReference>
<dbReference type="GO" id="GO:0009234">
    <property type="term" value="P:menaquinone biosynthetic process"/>
    <property type="evidence" value="ECO:0007669"/>
    <property type="project" value="InterPro"/>
</dbReference>
<dbReference type="PIRSF" id="PIRSF004983">
    <property type="entry name" value="MenD"/>
    <property type="match status" value="1"/>
</dbReference>
<feature type="domain" description="Thiamine pyrophosphate enzyme TPP-binding" evidence="7">
    <location>
        <begin position="429"/>
        <end position="553"/>
    </location>
</feature>
<dbReference type="GO" id="GO:0030145">
    <property type="term" value="F:manganese ion binding"/>
    <property type="evidence" value="ECO:0007669"/>
    <property type="project" value="UniProtKB-UniRule"/>
</dbReference>
<dbReference type="CDD" id="cd02009">
    <property type="entry name" value="TPP_SHCHC_synthase"/>
    <property type="match status" value="1"/>
</dbReference>
<evidence type="ECO:0000259" key="9">
    <source>
        <dbReference type="Pfam" id="PF16582"/>
    </source>
</evidence>
<keyword evidence="11" id="KW-1185">Reference proteome</keyword>
<accession>D3EN33</accession>
<keyword evidence="4 6" id="KW-0786">Thiamine pyrophosphate</keyword>
<comment type="function">
    <text evidence="6">Catalyzes the thiamine diphosphate-dependent decarboxylation of 2-oxoglutarate and the subsequent addition of the resulting succinic semialdehyde-thiamine pyrophosphate anion to isochorismate to yield 2-succinyl-5-enolpyruvyl-6-hydroxy-3-cyclohexene-1-carboxylate (SEPHCHC).</text>
</comment>
<dbReference type="UniPathway" id="UPA00995"/>
<dbReference type="Pfam" id="PF02776">
    <property type="entry name" value="TPP_enzyme_N"/>
    <property type="match status" value="1"/>
</dbReference>
<dbReference type="EC" id="2.2.1.9" evidence="6"/>
<comment type="cofactor">
    <cofactor evidence="6">
        <name>Mg(2+)</name>
        <dbReference type="ChEBI" id="CHEBI:18420"/>
    </cofactor>
    <cofactor evidence="6">
        <name>Mn(2+)</name>
        <dbReference type="ChEBI" id="CHEBI:29035"/>
    </cofactor>
</comment>
<dbReference type="CDD" id="cd07037">
    <property type="entry name" value="TPP_PYR_MenD"/>
    <property type="match status" value="1"/>
</dbReference>
<dbReference type="GO" id="GO:0030976">
    <property type="term" value="F:thiamine pyrophosphate binding"/>
    <property type="evidence" value="ECO:0007669"/>
    <property type="project" value="UniProtKB-UniRule"/>
</dbReference>
<proteinExistence type="inferred from homology"/>
<keyword evidence="2 6" id="KW-0479">Metal-binding</keyword>
<dbReference type="KEGG" id="cyu:UCYN_01300"/>
<feature type="domain" description="Menaquinone biosynthesis protein MenD middle" evidence="9">
    <location>
        <begin position="226"/>
        <end position="418"/>
    </location>
</feature>
<reference evidence="10 11" key="1">
    <citation type="journal article" date="2010" name="Nature">
        <title>Metabolic streamlining in an open-ocean nitrogen-fixing cyanobacterium.</title>
        <authorList>
            <person name="Tripp H.J."/>
            <person name="Bench S.R."/>
            <person name="Turk K.A."/>
            <person name="Foster R.A."/>
            <person name="Desany B.A."/>
            <person name="Niazi F."/>
            <person name="Affourtit J.P."/>
            <person name="Zehr J.P."/>
        </authorList>
    </citation>
    <scope>NUCLEOTIDE SEQUENCE [LARGE SCALE GENOMIC DNA]</scope>
    <source>
        <strain evidence="11">ALOHA</strain>
    </source>
</reference>
<feature type="domain" description="Thiamine pyrophosphate enzyme N-terminal TPP-binding" evidence="8">
    <location>
        <begin position="16"/>
        <end position="128"/>
    </location>
</feature>
<evidence type="ECO:0000256" key="3">
    <source>
        <dbReference type="ARBA" id="ARBA00022842"/>
    </source>
</evidence>
<evidence type="ECO:0000256" key="6">
    <source>
        <dbReference type="HAMAP-Rule" id="MF_01659"/>
    </source>
</evidence>
<evidence type="ECO:0000256" key="5">
    <source>
        <dbReference type="ARBA" id="ARBA00023211"/>
    </source>
</evidence>
<dbReference type="UniPathway" id="UPA01057">
    <property type="reaction ID" value="UER00164"/>
</dbReference>
<evidence type="ECO:0000313" key="10">
    <source>
        <dbReference type="EMBL" id="ADB94883.1"/>
    </source>
</evidence>
<dbReference type="PANTHER" id="PTHR42916">
    <property type="entry name" value="2-SUCCINYL-5-ENOLPYRUVYL-6-HYDROXY-3-CYCLOHEXENE-1-CARBOXYLATE SYNTHASE"/>
    <property type="match status" value="1"/>
</dbReference>
<dbReference type="EMBL" id="CP001842">
    <property type="protein sequence ID" value="ADB94883.1"/>
    <property type="molecule type" value="Genomic_DNA"/>
</dbReference>
<keyword evidence="3 6" id="KW-0460">Magnesium</keyword>
<dbReference type="Gene3D" id="3.40.50.1220">
    <property type="entry name" value="TPP-binding domain"/>
    <property type="match status" value="1"/>
</dbReference>
<dbReference type="AlphaFoldDB" id="D3EN33"/>
<dbReference type="HAMAP" id="MF_01659">
    <property type="entry name" value="MenD"/>
    <property type="match status" value="1"/>
</dbReference>
<dbReference type="GO" id="GO:0042372">
    <property type="term" value="P:phylloquinone biosynthetic process"/>
    <property type="evidence" value="ECO:0007669"/>
    <property type="project" value="UniProtKB-UniRule"/>
</dbReference>
<dbReference type="Gene3D" id="3.40.50.970">
    <property type="match status" value="2"/>
</dbReference>
<evidence type="ECO:0000256" key="4">
    <source>
        <dbReference type="ARBA" id="ARBA00023052"/>
    </source>
</evidence>
<dbReference type="Pfam" id="PF16582">
    <property type="entry name" value="TPP_enzyme_M_2"/>
    <property type="match status" value="1"/>
</dbReference>
<dbReference type="SUPFAM" id="SSF52518">
    <property type="entry name" value="Thiamin diphosphate-binding fold (THDP-binding)"/>
    <property type="match status" value="2"/>
</dbReference>
<evidence type="ECO:0000259" key="7">
    <source>
        <dbReference type="Pfam" id="PF02775"/>
    </source>
</evidence>
<comment type="cofactor">
    <cofactor evidence="6">
        <name>thiamine diphosphate</name>
        <dbReference type="ChEBI" id="CHEBI:58937"/>
    </cofactor>
    <text evidence="6">Binds 1 thiamine pyrophosphate per subunit.</text>
</comment>
<evidence type="ECO:0000259" key="8">
    <source>
        <dbReference type="Pfam" id="PF02776"/>
    </source>
</evidence>
<sequence>MIKNLDFRNINTLWSSIIAETLSNLGLKTAIICPGSRSTPLTVAFANHPKIETIPILDERSASFFALGIAKRSRLPVVLICTSGTAGANFYPAVIEARESKTALIILTADRPPELRDCHAGQAIDQVKLYGSYCNWYTELSLPLIEIKLLSYLRQTIISSWNKSFLPNKGVVHINCPFREPLAPFTQPEIELLSFKKYFKDFFLDINEDSRVSSSNYCKFDIFNYLNKWRSIKKGIIIAGVNNSTNPSLYCKNIAFISRFLNYPILAEALSPLRNFANKNPNLINTYDVILCNPKLKESLKPDIVIQFGQFPTSKRLRKWLEQTQARYWLIDSSSDNFDPLHNHSFSIYSSVENLDLRNIKNTMSTKSNSEYLKRWKIINDNVNKNIQSTFTGIDLMLQAKLPFILSTILPLQTNIFIANSMSVRYAESFWFPNNKELIPYFNRGANGIEGTLSSALGMAQNSSNNILVTGDLALLHDTNGFLVSKKFKGHLTIILINNNGGGIFEMLPISKDKLLFEDYFATPQNIDFAKLCNTYDIQHINIQDWRHLQELLNPLPTFGVRVLELTIKREEDASWFQNNISKFTD</sequence>
<name>D3EN33_ATETH</name>
<dbReference type="GO" id="GO:0000287">
    <property type="term" value="F:magnesium ion binding"/>
    <property type="evidence" value="ECO:0007669"/>
    <property type="project" value="UniProtKB-UniRule"/>
</dbReference>
<comment type="pathway">
    <text evidence="6">Quinol/quinone metabolism; 1,4-dihydroxy-2-naphthoate biosynthesis; 1,4-dihydroxy-2-naphthoate from chorismate: step 2/7.</text>
</comment>
<dbReference type="HOGENOM" id="CLU_006051_3_0_3"/>
<protein>
    <recommendedName>
        <fullName evidence="6">2-succinyl-5-enolpyruvyl-6-hydroxy-3-cyclohexene-1-carboxylate synthase</fullName>
        <shortName evidence="6">SEPHCHC synthase</shortName>
        <ecNumber evidence="6">2.2.1.9</ecNumber>
    </recommendedName>
</protein>
<gene>
    <name evidence="6" type="primary">menD</name>
    <name evidence="10" type="ordered locus">UCYN_01300</name>
</gene>
<dbReference type="InterPro" id="IPR004433">
    <property type="entry name" value="MenaQ_synth_MenD"/>
</dbReference>
<dbReference type="InterPro" id="IPR029061">
    <property type="entry name" value="THDP-binding"/>
</dbReference>
<dbReference type="InterPro" id="IPR011766">
    <property type="entry name" value="TPP_enzyme_TPP-bd"/>
</dbReference>
<keyword evidence="1 6" id="KW-0808">Transferase</keyword>
<dbReference type="PATRIC" id="fig|713887.8.peg.121"/>
<dbReference type="NCBIfam" id="TIGR00173">
    <property type="entry name" value="menD"/>
    <property type="match status" value="1"/>
</dbReference>
<evidence type="ECO:0000313" key="11">
    <source>
        <dbReference type="Proteomes" id="UP000001405"/>
    </source>
</evidence>
<comment type="similarity">
    <text evidence="6">Belongs to the TPP enzyme family. MenD subfamily.</text>
</comment>
<dbReference type="STRING" id="1453429.UCYN_01300"/>